<dbReference type="SUPFAM" id="SSF48008">
    <property type="entry name" value="GntR ligand-binding domain-like"/>
    <property type="match status" value="1"/>
</dbReference>
<dbReference type="CDD" id="cd07377">
    <property type="entry name" value="WHTH_GntR"/>
    <property type="match status" value="1"/>
</dbReference>
<dbReference type="PRINTS" id="PR00035">
    <property type="entry name" value="HTHGNTR"/>
</dbReference>
<keyword evidence="6" id="KW-1185">Reference proteome</keyword>
<name>A0ABW0QES4_9BURK</name>
<dbReference type="InterPro" id="IPR000524">
    <property type="entry name" value="Tscrpt_reg_HTH_GntR"/>
</dbReference>
<keyword evidence="2" id="KW-0238">DNA-binding</keyword>
<dbReference type="Pfam" id="PF07729">
    <property type="entry name" value="FCD"/>
    <property type="match status" value="1"/>
</dbReference>
<reference evidence="6" key="1">
    <citation type="journal article" date="2019" name="Int. J. Syst. Evol. Microbiol.">
        <title>The Global Catalogue of Microorganisms (GCM) 10K type strain sequencing project: providing services to taxonomists for standard genome sequencing and annotation.</title>
        <authorList>
            <consortium name="The Broad Institute Genomics Platform"/>
            <consortium name="The Broad Institute Genome Sequencing Center for Infectious Disease"/>
            <person name="Wu L."/>
            <person name="Ma J."/>
        </authorList>
    </citation>
    <scope>NUCLEOTIDE SEQUENCE [LARGE SCALE GENOMIC DNA]</scope>
    <source>
        <strain evidence="6">CGMCC 4.7277</strain>
    </source>
</reference>
<gene>
    <name evidence="5" type="ORF">ACFPP7_20590</name>
</gene>
<evidence type="ECO:0000259" key="4">
    <source>
        <dbReference type="PROSITE" id="PS50949"/>
    </source>
</evidence>
<proteinExistence type="predicted"/>
<sequence length="261" mass="28217">MTIAINSIADAAVNTRATGQNTSESAQVRAQLQLREMILAGELAGGTRIAELAIVEKLGVSRTPIRAALMRLEQEGLLESLPNGGYAVRTFSERDVSEAIELRGTLEGLSARLAAERGAPAVVLGEARECLGKIDQVLSRPALDDEAFSSYVTLNERFHALLSEMAGSGVIAKELDRVASLPFASASGFVVVQANSPSARDMLIVAQDQHRQVLDAIEQREGSRAEAIMREHSRLAQRNLREAVASHNLDRMPGVRLIRKK</sequence>
<accession>A0ABW0QES4</accession>
<dbReference type="SMART" id="SM00895">
    <property type="entry name" value="FCD"/>
    <property type="match status" value="1"/>
</dbReference>
<dbReference type="Proteomes" id="UP001596084">
    <property type="component" value="Unassembled WGS sequence"/>
</dbReference>
<dbReference type="PANTHER" id="PTHR43537">
    <property type="entry name" value="TRANSCRIPTIONAL REGULATOR, GNTR FAMILY"/>
    <property type="match status" value="1"/>
</dbReference>
<dbReference type="InterPro" id="IPR036388">
    <property type="entry name" value="WH-like_DNA-bd_sf"/>
</dbReference>
<dbReference type="EMBL" id="JBHSMX010000064">
    <property type="protein sequence ID" value="MFC5523290.1"/>
    <property type="molecule type" value="Genomic_DNA"/>
</dbReference>
<dbReference type="SMART" id="SM00345">
    <property type="entry name" value="HTH_GNTR"/>
    <property type="match status" value="1"/>
</dbReference>
<protein>
    <submittedName>
        <fullName evidence="5">GntR family transcriptional regulator</fullName>
    </submittedName>
</protein>
<dbReference type="InterPro" id="IPR036390">
    <property type="entry name" value="WH_DNA-bd_sf"/>
</dbReference>
<dbReference type="Gene3D" id="1.20.120.530">
    <property type="entry name" value="GntR ligand-binding domain-like"/>
    <property type="match status" value="1"/>
</dbReference>
<dbReference type="InterPro" id="IPR008920">
    <property type="entry name" value="TF_FadR/GntR_C"/>
</dbReference>
<comment type="caution">
    <text evidence="5">The sequence shown here is derived from an EMBL/GenBank/DDBJ whole genome shotgun (WGS) entry which is preliminary data.</text>
</comment>
<keyword evidence="1" id="KW-0805">Transcription regulation</keyword>
<dbReference type="Gene3D" id="1.10.10.10">
    <property type="entry name" value="Winged helix-like DNA-binding domain superfamily/Winged helix DNA-binding domain"/>
    <property type="match status" value="1"/>
</dbReference>
<dbReference type="Pfam" id="PF00392">
    <property type="entry name" value="GntR"/>
    <property type="match status" value="1"/>
</dbReference>
<evidence type="ECO:0000256" key="3">
    <source>
        <dbReference type="ARBA" id="ARBA00023163"/>
    </source>
</evidence>
<organism evidence="5 6">
    <name type="scientific">Polaromonas jejuensis</name>
    <dbReference type="NCBI Taxonomy" id="457502"/>
    <lineage>
        <taxon>Bacteria</taxon>
        <taxon>Pseudomonadati</taxon>
        <taxon>Pseudomonadota</taxon>
        <taxon>Betaproteobacteria</taxon>
        <taxon>Burkholderiales</taxon>
        <taxon>Comamonadaceae</taxon>
        <taxon>Polaromonas</taxon>
    </lineage>
</organism>
<keyword evidence="3" id="KW-0804">Transcription</keyword>
<evidence type="ECO:0000313" key="6">
    <source>
        <dbReference type="Proteomes" id="UP001596084"/>
    </source>
</evidence>
<dbReference type="PROSITE" id="PS50949">
    <property type="entry name" value="HTH_GNTR"/>
    <property type="match status" value="1"/>
</dbReference>
<feature type="domain" description="HTH gntR-type" evidence="4">
    <location>
        <begin position="24"/>
        <end position="91"/>
    </location>
</feature>
<dbReference type="RefSeq" id="WP_084389505.1">
    <property type="nucleotide sequence ID" value="NZ_JBHSMX010000064.1"/>
</dbReference>
<evidence type="ECO:0000256" key="1">
    <source>
        <dbReference type="ARBA" id="ARBA00023015"/>
    </source>
</evidence>
<evidence type="ECO:0000256" key="2">
    <source>
        <dbReference type="ARBA" id="ARBA00023125"/>
    </source>
</evidence>
<evidence type="ECO:0000313" key="5">
    <source>
        <dbReference type="EMBL" id="MFC5523290.1"/>
    </source>
</evidence>
<dbReference type="InterPro" id="IPR011711">
    <property type="entry name" value="GntR_C"/>
</dbReference>
<dbReference type="PANTHER" id="PTHR43537:SF49">
    <property type="entry name" value="TRANSCRIPTIONAL REGULATORY PROTEIN"/>
    <property type="match status" value="1"/>
</dbReference>
<dbReference type="SUPFAM" id="SSF46785">
    <property type="entry name" value="Winged helix' DNA-binding domain"/>
    <property type="match status" value="1"/>
</dbReference>